<dbReference type="Proteomes" id="UP000289738">
    <property type="component" value="Chromosome B09"/>
</dbReference>
<keyword evidence="1" id="KW-0547">Nucleotide-binding</keyword>
<keyword evidence="1" id="KW-0067">ATP-binding</keyword>
<dbReference type="AlphaFoldDB" id="A0A444XPE1"/>
<organism evidence="3 4">
    <name type="scientific">Arachis hypogaea</name>
    <name type="common">Peanut</name>
    <dbReference type="NCBI Taxonomy" id="3818"/>
    <lineage>
        <taxon>Eukaryota</taxon>
        <taxon>Viridiplantae</taxon>
        <taxon>Streptophyta</taxon>
        <taxon>Embryophyta</taxon>
        <taxon>Tracheophyta</taxon>
        <taxon>Spermatophyta</taxon>
        <taxon>Magnoliopsida</taxon>
        <taxon>eudicotyledons</taxon>
        <taxon>Gunneridae</taxon>
        <taxon>Pentapetalae</taxon>
        <taxon>rosids</taxon>
        <taxon>fabids</taxon>
        <taxon>Fabales</taxon>
        <taxon>Fabaceae</taxon>
        <taxon>Papilionoideae</taxon>
        <taxon>50 kb inversion clade</taxon>
        <taxon>dalbergioids sensu lato</taxon>
        <taxon>Dalbergieae</taxon>
        <taxon>Pterocarpus clade</taxon>
        <taxon>Arachis</taxon>
    </lineage>
</organism>
<sequence length="167" mass="19213">MTESELQTFCLIEIEKLLQNNGKSLRDYAGMPCPDMQLVSQFSNSMLLWEMQYDIALLIQEHDSNLLKLNEEQRVIYEKIVNCVCNKEGGWFFIYGFGETRKTFLYRTLSARLRSERKIVINVALSGIAALLLPRGKTAHLMFNILIELNEDTVCRISKDSAKAELI</sequence>
<dbReference type="PANTHER" id="PTHR10492">
    <property type="match status" value="1"/>
</dbReference>
<dbReference type="STRING" id="3818.A0A444XPE1"/>
<comment type="cofactor">
    <cofactor evidence="1">
        <name>Mg(2+)</name>
        <dbReference type="ChEBI" id="CHEBI:18420"/>
    </cofactor>
</comment>
<name>A0A444XPE1_ARAHY</name>
<gene>
    <name evidence="3" type="ORF">Ahy_B09g097448</name>
</gene>
<dbReference type="GO" id="GO:0016887">
    <property type="term" value="F:ATP hydrolysis activity"/>
    <property type="evidence" value="ECO:0007669"/>
    <property type="project" value="RHEA"/>
</dbReference>
<keyword evidence="1" id="KW-0347">Helicase</keyword>
<keyword evidence="1" id="KW-0227">DNA damage</keyword>
<proteinExistence type="inferred from homology"/>
<keyword evidence="1" id="KW-0234">DNA repair</keyword>
<dbReference type="GO" id="GO:0043139">
    <property type="term" value="F:5'-3' DNA helicase activity"/>
    <property type="evidence" value="ECO:0007669"/>
    <property type="project" value="UniProtKB-EC"/>
</dbReference>
<dbReference type="PANTHER" id="PTHR10492:SF90">
    <property type="entry name" value="ATP-DEPENDENT DNA HELICASE"/>
    <property type="match status" value="1"/>
</dbReference>
<evidence type="ECO:0000313" key="3">
    <source>
        <dbReference type="EMBL" id="RYQ91532.1"/>
    </source>
</evidence>
<feature type="domain" description="DNA helicase Pif1-like DEAD-box helicase" evidence="2">
    <location>
        <begin position="68"/>
        <end position="167"/>
    </location>
</feature>
<evidence type="ECO:0000256" key="1">
    <source>
        <dbReference type="RuleBase" id="RU363044"/>
    </source>
</evidence>
<evidence type="ECO:0000259" key="2">
    <source>
        <dbReference type="Pfam" id="PF05970"/>
    </source>
</evidence>
<comment type="similarity">
    <text evidence="1">Belongs to the helicase family.</text>
</comment>
<protein>
    <recommendedName>
        <fullName evidence="1">ATP-dependent DNA helicase</fullName>
        <ecNumber evidence="1">5.6.2.3</ecNumber>
    </recommendedName>
</protein>
<dbReference type="GO" id="GO:0005524">
    <property type="term" value="F:ATP binding"/>
    <property type="evidence" value="ECO:0007669"/>
    <property type="project" value="UniProtKB-KW"/>
</dbReference>
<evidence type="ECO:0000313" key="4">
    <source>
        <dbReference type="Proteomes" id="UP000289738"/>
    </source>
</evidence>
<dbReference type="InterPro" id="IPR010285">
    <property type="entry name" value="DNA_helicase_pif1-like_DEAD"/>
</dbReference>
<keyword evidence="1" id="KW-0378">Hydrolase</keyword>
<comment type="caution">
    <text evidence="3">The sequence shown here is derived from an EMBL/GenBank/DDBJ whole genome shotgun (WGS) entry which is preliminary data.</text>
</comment>
<dbReference type="Pfam" id="PF05970">
    <property type="entry name" value="PIF1"/>
    <property type="match status" value="1"/>
</dbReference>
<keyword evidence="1" id="KW-0233">DNA recombination</keyword>
<reference evidence="3 4" key="1">
    <citation type="submission" date="2019-01" db="EMBL/GenBank/DDBJ databases">
        <title>Sequencing of cultivated peanut Arachis hypogaea provides insights into genome evolution and oil improvement.</title>
        <authorList>
            <person name="Chen X."/>
        </authorList>
    </citation>
    <scope>NUCLEOTIDE SEQUENCE [LARGE SCALE GENOMIC DNA]</scope>
    <source>
        <strain evidence="4">cv. Fuhuasheng</strain>
        <tissue evidence="3">Leaves</tissue>
    </source>
</reference>
<dbReference type="GO" id="GO:0006281">
    <property type="term" value="P:DNA repair"/>
    <property type="evidence" value="ECO:0007669"/>
    <property type="project" value="UniProtKB-KW"/>
</dbReference>
<dbReference type="GO" id="GO:0000723">
    <property type="term" value="P:telomere maintenance"/>
    <property type="evidence" value="ECO:0007669"/>
    <property type="project" value="InterPro"/>
</dbReference>
<keyword evidence="4" id="KW-1185">Reference proteome</keyword>
<dbReference type="Gene3D" id="3.40.50.300">
    <property type="entry name" value="P-loop containing nucleotide triphosphate hydrolases"/>
    <property type="match status" value="1"/>
</dbReference>
<dbReference type="EC" id="5.6.2.3" evidence="1"/>
<dbReference type="InterPro" id="IPR027417">
    <property type="entry name" value="P-loop_NTPase"/>
</dbReference>
<comment type="catalytic activity">
    <reaction evidence="1">
        <text>ATP + H2O = ADP + phosphate + H(+)</text>
        <dbReference type="Rhea" id="RHEA:13065"/>
        <dbReference type="ChEBI" id="CHEBI:15377"/>
        <dbReference type="ChEBI" id="CHEBI:15378"/>
        <dbReference type="ChEBI" id="CHEBI:30616"/>
        <dbReference type="ChEBI" id="CHEBI:43474"/>
        <dbReference type="ChEBI" id="CHEBI:456216"/>
        <dbReference type="EC" id="5.6.2.3"/>
    </reaction>
</comment>
<accession>A0A444XPE1</accession>
<dbReference type="EMBL" id="SDMP01000019">
    <property type="protein sequence ID" value="RYQ91532.1"/>
    <property type="molecule type" value="Genomic_DNA"/>
</dbReference>
<dbReference type="GO" id="GO:0006310">
    <property type="term" value="P:DNA recombination"/>
    <property type="evidence" value="ECO:0007669"/>
    <property type="project" value="UniProtKB-KW"/>
</dbReference>